<evidence type="ECO:0000313" key="4">
    <source>
        <dbReference type="Proteomes" id="UP000184267"/>
    </source>
</evidence>
<evidence type="ECO:0000256" key="1">
    <source>
        <dbReference type="SAM" id="Coils"/>
    </source>
</evidence>
<dbReference type="Proteomes" id="UP000184267">
    <property type="component" value="Unassembled WGS sequence"/>
</dbReference>
<name>A0A1M2VRS8_TRAPU</name>
<protein>
    <submittedName>
        <fullName evidence="3">Uncharacterized protein</fullName>
    </submittedName>
</protein>
<keyword evidence="4" id="KW-1185">Reference proteome</keyword>
<organism evidence="3 4">
    <name type="scientific">Trametes pubescens</name>
    <name type="common">White-rot fungus</name>
    <dbReference type="NCBI Taxonomy" id="154538"/>
    <lineage>
        <taxon>Eukaryota</taxon>
        <taxon>Fungi</taxon>
        <taxon>Dikarya</taxon>
        <taxon>Basidiomycota</taxon>
        <taxon>Agaricomycotina</taxon>
        <taxon>Agaricomycetes</taxon>
        <taxon>Polyporales</taxon>
        <taxon>Polyporaceae</taxon>
        <taxon>Trametes</taxon>
    </lineage>
</organism>
<feature type="region of interest" description="Disordered" evidence="2">
    <location>
        <begin position="147"/>
        <end position="278"/>
    </location>
</feature>
<feature type="compositionally biased region" description="Polar residues" evidence="2">
    <location>
        <begin position="150"/>
        <end position="164"/>
    </location>
</feature>
<dbReference type="AlphaFoldDB" id="A0A1M2VRS8"/>
<dbReference type="EMBL" id="MNAD01000790">
    <property type="protein sequence ID" value="OJT10295.1"/>
    <property type="molecule type" value="Genomic_DNA"/>
</dbReference>
<feature type="compositionally biased region" description="Pro residues" evidence="2">
    <location>
        <begin position="197"/>
        <end position="206"/>
    </location>
</feature>
<gene>
    <name evidence="3" type="ORF">TRAPUB_13163</name>
</gene>
<reference evidence="3 4" key="1">
    <citation type="submission" date="2016-10" db="EMBL/GenBank/DDBJ databases">
        <title>Genome sequence of the basidiomycete white-rot fungus Trametes pubescens.</title>
        <authorList>
            <person name="Makela M.R."/>
            <person name="Granchi Z."/>
            <person name="Peng M."/>
            <person name="De Vries R.P."/>
            <person name="Grigoriev I."/>
            <person name="Riley R."/>
            <person name="Hilden K."/>
        </authorList>
    </citation>
    <scope>NUCLEOTIDE SEQUENCE [LARGE SCALE GENOMIC DNA]</scope>
    <source>
        <strain evidence="3 4">FBCC735</strain>
    </source>
</reference>
<comment type="caution">
    <text evidence="3">The sequence shown here is derived from an EMBL/GenBank/DDBJ whole genome shotgun (WGS) entry which is preliminary data.</text>
</comment>
<sequence>MPSAFDILGLVLGIVSVSELFKLAMPLFADRLPSGRRQKVEAALEKIDIQLRRLERSKSLSEEGVERKENDRIAKRLDDLSLEIEEWEERGLNRFLDYSAAIKLLRRCRELERSAAHLRTRLRQIETLEINSPILPALWAPGEHLGHHTTAATQRQQRSASPPQVNAGLASGFEPSYRMRREPRVQSSRPTWSPTPAYRPSPPPSTSPQQTNTNARAASGVGYSYPPDPPPQTQSWATWLPNPVFPPSPSPPEPQELHHRATAATRRQRRSINPQQASADLVQDVKLSYPTHVAQSWAM</sequence>
<accession>A0A1M2VRS8</accession>
<feature type="coiled-coil region" evidence="1">
    <location>
        <begin position="37"/>
        <end position="128"/>
    </location>
</feature>
<evidence type="ECO:0000256" key="2">
    <source>
        <dbReference type="SAM" id="MobiDB-lite"/>
    </source>
</evidence>
<feature type="compositionally biased region" description="Pro residues" evidence="2">
    <location>
        <begin position="243"/>
        <end position="254"/>
    </location>
</feature>
<keyword evidence="1" id="KW-0175">Coiled coil</keyword>
<evidence type="ECO:0000313" key="3">
    <source>
        <dbReference type="EMBL" id="OJT10295.1"/>
    </source>
</evidence>
<proteinExistence type="predicted"/>